<name>A0A409W848_9AGAR</name>
<sequence>MATDEVQQAAGAGDQRVHKRKRSIQDTPINVNRIQSAMHRVSVLKEELAGIKETEVDVEAMMQHVSALEQILRGAKKPKLSFSSFTKTELEILGVRRGRLVFKQKALHDLATKTTSQAAAEVKALRARIIDIYDLVNMDYEAGSRMILDAVLLALGKTSLPGCAVAILPEMRIATGDGIKVRNPATGYELWLTGNIDYAVIGYKDELDNKDRLIGVDNSRHDALKVAQSHFILIEAKHQNDGEPLASSMPEAVGQAIAVAELTSHTEIRFCLSNGRSWFFGILKNEASGWVYYQSTARHLNREVEGHSETSVKRNNWAGFGMGESWLLAPTAKSELYELLD</sequence>
<evidence type="ECO:0000313" key="3">
    <source>
        <dbReference type="Proteomes" id="UP000284706"/>
    </source>
</evidence>
<proteinExistence type="predicted"/>
<reference evidence="2 3" key="1">
    <citation type="journal article" date="2018" name="Evol. Lett.">
        <title>Horizontal gene cluster transfer increased hallucinogenic mushroom diversity.</title>
        <authorList>
            <person name="Reynolds H.T."/>
            <person name="Vijayakumar V."/>
            <person name="Gluck-Thaler E."/>
            <person name="Korotkin H.B."/>
            <person name="Matheny P.B."/>
            <person name="Slot J.C."/>
        </authorList>
    </citation>
    <scope>NUCLEOTIDE SEQUENCE [LARGE SCALE GENOMIC DNA]</scope>
    <source>
        <strain evidence="2 3">SRW20</strain>
    </source>
</reference>
<keyword evidence="3" id="KW-1185">Reference proteome</keyword>
<dbReference type="AlphaFoldDB" id="A0A409W848"/>
<protein>
    <submittedName>
        <fullName evidence="2">Uncharacterized protein</fullName>
    </submittedName>
</protein>
<accession>A0A409W848</accession>
<gene>
    <name evidence="2" type="ORF">CVT26_007667</name>
</gene>
<dbReference type="OrthoDB" id="3144838at2759"/>
<feature type="region of interest" description="Disordered" evidence="1">
    <location>
        <begin position="1"/>
        <end position="26"/>
    </location>
</feature>
<dbReference type="EMBL" id="NHYE01005322">
    <property type="protein sequence ID" value="PPQ74684.1"/>
    <property type="molecule type" value="Genomic_DNA"/>
</dbReference>
<comment type="caution">
    <text evidence="2">The sequence shown here is derived from an EMBL/GenBank/DDBJ whole genome shotgun (WGS) entry which is preliminary data.</text>
</comment>
<dbReference type="InParanoid" id="A0A409W848"/>
<evidence type="ECO:0000256" key="1">
    <source>
        <dbReference type="SAM" id="MobiDB-lite"/>
    </source>
</evidence>
<evidence type="ECO:0000313" key="2">
    <source>
        <dbReference type="EMBL" id="PPQ74684.1"/>
    </source>
</evidence>
<organism evidence="2 3">
    <name type="scientific">Gymnopilus dilepis</name>
    <dbReference type="NCBI Taxonomy" id="231916"/>
    <lineage>
        <taxon>Eukaryota</taxon>
        <taxon>Fungi</taxon>
        <taxon>Dikarya</taxon>
        <taxon>Basidiomycota</taxon>
        <taxon>Agaricomycotina</taxon>
        <taxon>Agaricomycetes</taxon>
        <taxon>Agaricomycetidae</taxon>
        <taxon>Agaricales</taxon>
        <taxon>Agaricineae</taxon>
        <taxon>Hymenogastraceae</taxon>
        <taxon>Gymnopilus</taxon>
    </lineage>
</organism>
<dbReference type="Proteomes" id="UP000284706">
    <property type="component" value="Unassembled WGS sequence"/>
</dbReference>